<sequence length="165" mass="17913">MIVADCPLLEVVDISWLLILDKPKNNCPRVSLSGRDWSSPRRVASLFLLEYKRSRLLLISSHISLVLARFRASSALPTILFLIALSVRSPYGVWSVPLMSMIISSTLVIYLSSWLGVPSKVGSSLTKAKITVALTAVAILLKPLTVGVKGAELPTEALPESIFIG</sequence>
<dbReference type="AlphaFoldDB" id="B4IQ65"/>
<keyword evidence="2" id="KW-1185">Reference proteome</keyword>
<organism evidence="2">
    <name type="scientific">Drosophila sechellia</name>
    <name type="common">Fruit fly</name>
    <dbReference type="NCBI Taxonomy" id="7238"/>
    <lineage>
        <taxon>Eukaryota</taxon>
        <taxon>Metazoa</taxon>
        <taxon>Ecdysozoa</taxon>
        <taxon>Arthropoda</taxon>
        <taxon>Hexapoda</taxon>
        <taxon>Insecta</taxon>
        <taxon>Pterygota</taxon>
        <taxon>Neoptera</taxon>
        <taxon>Endopterygota</taxon>
        <taxon>Diptera</taxon>
        <taxon>Brachycera</taxon>
        <taxon>Muscomorpha</taxon>
        <taxon>Ephydroidea</taxon>
        <taxon>Drosophilidae</taxon>
        <taxon>Drosophila</taxon>
        <taxon>Sophophora</taxon>
    </lineage>
</organism>
<evidence type="ECO:0000313" key="2">
    <source>
        <dbReference type="Proteomes" id="UP000001292"/>
    </source>
</evidence>
<dbReference type="HOGENOM" id="CLU_1612546_0_0_1"/>
<accession>B4IQ65</accession>
<proteinExistence type="predicted"/>
<protein>
    <submittedName>
        <fullName evidence="1">GM13632</fullName>
    </submittedName>
</protein>
<dbReference type="EMBL" id="CH685747">
    <property type="protein sequence ID" value="EDW43651.1"/>
    <property type="molecule type" value="Genomic_DNA"/>
</dbReference>
<reference evidence="1 2" key="1">
    <citation type="journal article" date="2007" name="Nature">
        <title>Evolution of genes and genomes on the Drosophila phylogeny.</title>
        <authorList>
            <consortium name="Drosophila 12 Genomes Consortium"/>
            <person name="Clark A.G."/>
            <person name="Eisen M.B."/>
            <person name="Smith D.R."/>
            <person name="Bergman C.M."/>
            <person name="Oliver B."/>
            <person name="Markow T.A."/>
            <person name="Kaufman T.C."/>
            <person name="Kellis M."/>
            <person name="Gelbart W."/>
            <person name="Iyer V.N."/>
            <person name="Pollard D.A."/>
            <person name="Sackton T.B."/>
            <person name="Larracuente A.M."/>
            <person name="Singh N.D."/>
            <person name="Abad J.P."/>
            <person name="Abt D.N."/>
            <person name="Adryan B."/>
            <person name="Aguade M."/>
            <person name="Akashi H."/>
            <person name="Anderson W.W."/>
            <person name="Aquadro C.F."/>
            <person name="Ardell D.H."/>
            <person name="Arguello R."/>
            <person name="Artieri C.G."/>
            <person name="Barbash D.A."/>
            <person name="Barker D."/>
            <person name="Barsanti P."/>
            <person name="Batterham P."/>
            <person name="Batzoglou S."/>
            <person name="Begun D."/>
            <person name="Bhutkar A."/>
            <person name="Blanco E."/>
            <person name="Bosak S.A."/>
            <person name="Bradley R.K."/>
            <person name="Brand A.D."/>
            <person name="Brent M.R."/>
            <person name="Brooks A.N."/>
            <person name="Brown R.H."/>
            <person name="Butlin R.K."/>
            <person name="Caggese C."/>
            <person name="Calvi B.R."/>
            <person name="Bernardo de Carvalho A."/>
            <person name="Caspi A."/>
            <person name="Castrezana S."/>
            <person name="Celniker S.E."/>
            <person name="Chang J.L."/>
            <person name="Chapple C."/>
            <person name="Chatterji S."/>
            <person name="Chinwalla A."/>
            <person name="Civetta A."/>
            <person name="Clifton S.W."/>
            <person name="Comeron J.M."/>
            <person name="Costello J.C."/>
            <person name="Coyne J.A."/>
            <person name="Daub J."/>
            <person name="David R.G."/>
            <person name="Delcher A.L."/>
            <person name="Delehaunty K."/>
            <person name="Do C.B."/>
            <person name="Ebling H."/>
            <person name="Edwards K."/>
            <person name="Eickbush T."/>
            <person name="Evans J.D."/>
            <person name="Filipski A."/>
            <person name="Findeiss S."/>
            <person name="Freyhult E."/>
            <person name="Fulton L."/>
            <person name="Fulton R."/>
            <person name="Garcia A.C."/>
            <person name="Gardiner A."/>
            <person name="Garfield D.A."/>
            <person name="Garvin B.E."/>
            <person name="Gibson G."/>
            <person name="Gilbert D."/>
            <person name="Gnerre S."/>
            <person name="Godfrey J."/>
            <person name="Good R."/>
            <person name="Gotea V."/>
            <person name="Gravely B."/>
            <person name="Greenberg A.J."/>
            <person name="Griffiths-Jones S."/>
            <person name="Gross S."/>
            <person name="Guigo R."/>
            <person name="Gustafson E.A."/>
            <person name="Haerty W."/>
            <person name="Hahn M.W."/>
            <person name="Halligan D.L."/>
            <person name="Halpern A.L."/>
            <person name="Halter G.M."/>
            <person name="Han M.V."/>
            <person name="Heger A."/>
            <person name="Hillier L."/>
            <person name="Hinrichs A.S."/>
            <person name="Holmes I."/>
            <person name="Hoskins R.A."/>
            <person name="Hubisz M.J."/>
            <person name="Hultmark D."/>
            <person name="Huntley M.A."/>
            <person name="Jaffe D.B."/>
            <person name="Jagadeeshan S."/>
            <person name="Jeck W.R."/>
            <person name="Johnson J."/>
            <person name="Jones C.D."/>
            <person name="Jordan W.C."/>
            <person name="Karpen G.H."/>
            <person name="Kataoka E."/>
            <person name="Keightley P.D."/>
            <person name="Kheradpour P."/>
            <person name="Kirkness E.F."/>
            <person name="Koerich L.B."/>
            <person name="Kristiansen K."/>
            <person name="Kudrna D."/>
            <person name="Kulathinal R.J."/>
            <person name="Kumar S."/>
            <person name="Kwok R."/>
            <person name="Lander E."/>
            <person name="Langley C.H."/>
            <person name="Lapoint R."/>
            <person name="Lazzaro B.P."/>
            <person name="Lee S.J."/>
            <person name="Levesque L."/>
            <person name="Li R."/>
            <person name="Lin C.F."/>
            <person name="Lin M.F."/>
            <person name="Lindblad-Toh K."/>
            <person name="Llopart A."/>
            <person name="Long M."/>
            <person name="Low L."/>
            <person name="Lozovsky E."/>
            <person name="Lu J."/>
            <person name="Luo M."/>
            <person name="Machado C.A."/>
            <person name="Makalowski W."/>
            <person name="Marzo M."/>
            <person name="Matsuda M."/>
            <person name="Matzkin L."/>
            <person name="McAllister B."/>
            <person name="McBride C.S."/>
            <person name="McKernan B."/>
            <person name="McKernan K."/>
            <person name="Mendez-Lago M."/>
            <person name="Minx P."/>
            <person name="Mollenhauer M.U."/>
            <person name="Montooth K."/>
            <person name="Mount S.M."/>
            <person name="Mu X."/>
            <person name="Myers E."/>
            <person name="Negre B."/>
            <person name="Newfeld S."/>
            <person name="Nielsen R."/>
            <person name="Noor M.A."/>
            <person name="O'Grady P."/>
            <person name="Pachter L."/>
            <person name="Papaceit M."/>
            <person name="Parisi M.J."/>
            <person name="Parisi M."/>
            <person name="Parts L."/>
            <person name="Pedersen J.S."/>
            <person name="Pesole G."/>
            <person name="Phillippy A.M."/>
            <person name="Ponting C.P."/>
            <person name="Pop M."/>
            <person name="Porcelli D."/>
            <person name="Powell J.R."/>
            <person name="Prohaska S."/>
            <person name="Pruitt K."/>
            <person name="Puig M."/>
            <person name="Quesneville H."/>
            <person name="Ram K.R."/>
            <person name="Rand D."/>
            <person name="Rasmussen M.D."/>
            <person name="Reed L.K."/>
            <person name="Reenan R."/>
            <person name="Reily A."/>
            <person name="Remington K.A."/>
            <person name="Rieger T.T."/>
            <person name="Ritchie M.G."/>
            <person name="Robin C."/>
            <person name="Rogers Y.H."/>
            <person name="Rohde C."/>
            <person name="Rozas J."/>
            <person name="Rubenfield M.J."/>
            <person name="Ruiz A."/>
            <person name="Russo S."/>
            <person name="Salzberg S.L."/>
            <person name="Sanchez-Gracia A."/>
            <person name="Saranga D.J."/>
            <person name="Sato H."/>
            <person name="Schaeffer S.W."/>
            <person name="Schatz M.C."/>
            <person name="Schlenke T."/>
            <person name="Schwartz R."/>
            <person name="Segarra C."/>
            <person name="Singh R.S."/>
            <person name="Sirot L."/>
            <person name="Sirota M."/>
            <person name="Sisneros N.B."/>
            <person name="Smith C.D."/>
            <person name="Smith T.F."/>
            <person name="Spieth J."/>
            <person name="Stage D.E."/>
            <person name="Stark A."/>
            <person name="Stephan W."/>
            <person name="Strausberg R.L."/>
            <person name="Strempel S."/>
            <person name="Sturgill D."/>
            <person name="Sutton G."/>
            <person name="Sutton G.G."/>
            <person name="Tao W."/>
            <person name="Teichmann S."/>
            <person name="Tobari Y.N."/>
            <person name="Tomimura Y."/>
            <person name="Tsolas J.M."/>
            <person name="Valente V.L."/>
            <person name="Venter E."/>
            <person name="Venter J.C."/>
            <person name="Vicario S."/>
            <person name="Vieira F.G."/>
            <person name="Vilella A.J."/>
            <person name="Villasante A."/>
            <person name="Walenz B."/>
            <person name="Wang J."/>
            <person name="Wasserman M."/>
            <person name="Watts T."/>
            <person name="Wilson D."/>
            <person name="Wilson R.K."/>
            <person name="Wing R.A."/>
            <person name="Wolfner M.F."/>
            <person name="Wong A."/>
            <person name="Wong G.K."/>
            <person name="Wu C.I."/>
            <person name="Wu G."/>
            <person name="Yamamoto D."/>
            <person name="Yang H.P."/>
            <person name="Yang S.P."/>
            <person name="Yorke J.A."/>
            <person name="Yoshida K."/>
            <person name="Zdobnov E."/>
            <person name="Zhang P."/>
            <person name="Zhang Y."/>
            <person name="Zimin A.V."/>
            <person name="Baldwin J."/>
            <person name="Abdouelleil A."/>
            <person name="Abdulkadir J."/>
            <person name="Abebe A."/>
            <person name="Abera B."/>
            <person name="Abreu J."/>
            <person name="Acer S.C."/>
            <person name="Aftuck L."/>
            <person name="Alexander A."/>
            <person name="An P."/>
            <person name="Anderson E."/>
            <person name="Anderson S."/>
            <person name="Arachi H."/>
            <person name="Azer M."/>
            <person name="Bachantsang P."/>
            <person name="Barry A."/>
            <person name="Bayul T."/>
            <person name="Berlin A."/>
            <person name="Bessette D."/>
            <person name="Bloom T."/>
            <person name="Blye J."/>
            <person name="Boguslavskiy L."/>
            <person name="Bonnet C."/>
            <person name="Boukhgalter B."/>
            <person name="Bourzgui I."/>
            <person name="Brown A."/>
            <person name="Cahill P."/>
            <person name="Channer S."/>
            <person name="Cheshatsang Y."/>
            <person name="Chuda L."/>
            <person name="Citroen M."/>
            <person name="Collymore A."/>
            <person name="Cooke P."/>
            <person name="Costello M."/>
            <person name="D'Aco K."/>
            <person name="Daza R."/>
            <person name="De Haan G."/>
            <person name="DeGray S."/>
            <person name="DeMaso C."/>
            <person name="Dhargay N."/>
            <person name="Dooley K."/>
            <person name="Dooley E."/>
            <person name="Doricent M."/>
            <person name="Dorje P."/>
            <person name="Dorjee K."/>
            <person name="Dupes A."/>
            <person name="Elong R."/>
            <person name="Falk J."/>
            <person name="Farina A."/>
            <person name="Faro S."/>
            <person name="Ferguson D."/>
            <person name="Fisher S."/>
            <person name="Foley C.D."/>
            <person name="Franke A."/>
            <person name="Friedrich D."/>
            <person name="Gadbois L."/>
            <person name="Gearin G."/>
            <person name="Gearin C.R."/>
            <person name="Giannoukos G."/>
            <person name="Goode T."/>
            <person name="Graham J."/>
            <person name="Grandbois E."/>
            <person name="Grewal S."/>
            <person name="Gyaltsen K."/>
            <person name="Hafez N."/>
            <person name="Hagos B."/>
            <person name="Hall J."/>
            <person name="Henson C."/>
            <person name="Hollinger A."/>
            <person name="Honan T."/>
            <person name="Huard M.D."/>
            <person name="Hughes L."/>
            <person name="Hurhula B."/>
            <person name="Husby M.E."/>
            <person name="Kamat A."/>
            <person name="Kanga B."/>
            <person name="Kashin S."/>
            <person name="Khazanovich D."/>
            <person name="Kisner P."/>
            <person name="Lance K."/>
            <person name="Lara M."/>
            <person name="Lee W."/>
            <person name="Lennon N."/>
            <person name="Letendre F."/>
            <person name="LeVine R."/>
            <person name="Lipovsky A."/>
            <person name="Liu X."/>
            <person name="Liu J."/>
            <person name="Liu S."/>
            <person name="Lokyitsang T."/>
            <person name="Lokyitsang Y."/>
            <person name="Lubonja R."/>
            <person name="Lui A."/>
            <person name="MacDonald P."/>
            <person name="Magnisalis V."/>
            <person name="Maru K."/>
            <person name="Matthews C."/>
            <person name="McCusker W."/>
            <person name="McDonough S."/>
            <person name="Mehta T."/>
            <person name="Meldrim J."/>
            <person name="Meneus L."/>
            <person name="Mihai O."/>
            <person name="Mihalev A."/>
            <person name="Mihova T."/>
            <person name="Mittelman R."/>
            <person name="Mlenga V."/>
            <person name="Montmayeur A."/>
            <person name="Mulrain L."/>
            <person name="Navidi A."/>
            <person name="Naylor J."/>
            <person name="Negash T."/>
            <person name="Nguyen T."/>
            <person name="Nguyen N."/>
            <person name="Nicol R."/>
            <person name="Norbu C."/>
            <person name="Norbu N."/>
            <person name="Novod N."/>
            <person name="O'Neill B."/>
            <person name="Osman S."/>
            <person name="Markiewicz E."/>
            <person name="Oyono O.L."/>
            <person name="Patti C."/>
            <person name="Phunkhang P."/>
            <person name="Pierre F."/>
            <person name="Priest M."/>
            <person name="Raghuraman S."/>
            <person name="Rege F."/>
            <person name="Reyes R."/>
            <person name="Rise C."/>
            <person name="Rogov P."/>
            <person name="Ross K."/>
            <person name="Ryan E."/>
            <person name="Settipalli S."/>
            <person name="Shea T."/>
            <person name="Sherpa N."/>
            <person name="Shi L."/>
            <person name="Shih D."/>
            <person name="Sparrow T."/>
            <person name="Spaulding J."/>
            <person name="Stalker J."/>
            <person name="Stange-Thomann N."/>
            <person name="Stavropoulos S."/>
            <person name="Stone C."/>
            <person name="Strader C."/>
            <person name="Tesfaye S."/>
            <person name="Thomson T."/>
            <person name="Thoulutsang Y."/>
            <person name="Thoulutsang D."/>
            <person name="Topham K."/>
            <person name="Topping I."/>
            <person name="Tsamla T."/>
            <person name="Vassiliev H."/>
            <person name="Vo A."/>
            <person name="Wangchuk T."/>
            <person name="Wangdi T."/>
            <person name="Weiand M."/>
            <person name="Wilkinson J."/>
            <person name="Wilson A."/>
            <person name="Yadav S."/>
            <person name="Young G."/>
            <person name="Yu Q."/>
            <person name="Zembek L."/>
            <person name="Zhong D."/>
            <person name="Zimmer A."/>
            <person name="Zwirko Z."/>
            <person name="Jaffe D.B."/>
            <person name="Alvarez P."/>
            <person name="Brockman W."/>
            <person name="Butler J."/>
            <person name="Chin C."/>
            <person name="Gnerre S."/>
            <person name="Grabherr M."/>
            <person name="Kleber M."/>
            <person name="Mauceli E."/>
            <person name="MacCallum I."/>
        </authorList>
    </citation>
    <scope>NUCLEOTIDE SEQUENCE [LARGE SCALE GENOMIC DNA]</scope>
    <source>
        <strain evidence="2">Rob3c / Tucson 14021-0248.25</strain>
    </source>
</reference>
<name>B4IQ65_DROSE</name>
<dbReference type="Proteomes" id="UP000001292">
    <property type="component" value="Unassembled WGS sequence"/>
</dbReference>
<evidence type="ECO:0000313" key="1">
    <source>
        <dbReference type="EMBL" id="EDW43651.1"/>
    </source>
</evidence>
<gene>
    <name evidence="1" type="primary">Dsec\GM13632</name>
    <name evidence="1" type="ORF">Dsec_GM13632</name>
</gene>